<dbReference type="Proteomes" id="UP000194221">
    <property type="component" value="Unassembled WGS sequence"/>
</dbReference>
<dbReference type="SUPFAM" id="SSF51182">
    <property type="entry name" value="RmlC-like cupins"/>
    <property type="match status" value="1"/>
</dbReference>
<dbReference type="Gene3D" id="2.60.120.10">
    <property type="entry name" value="Jelly Rolls"/>
    <property type="match status" value="1"/>
</dbReference>
<gene>
    <name evidence="1" type="ORF">WH52_10840</name>
</gene>
<dbReference type="OrthoDB" id="9800684at2"/>
<dbReference type="InParanoid" id="A0A1Y2PAU5"/>
<dbReference type="EMBL" id="LAPZ01000009">
    <property type="protein sequence ID" value="OSY87586.1"/>
    <property type="molecule type" value="Genomic_DNA"/>
</dbReference>
<dbReference type="InterPro" id="IPR014710">
    <property type="entry name" value="RmlC-like_jellyroll"/>
</dbReference>
<keyword evidence="2" id="KW-1185">Reference proteome</keyword>
<name>A0A1Y2PAU5_9FLAO</name>
<organism evidence="1 2">
    <name type="scientific">Tenacibaculum holothuriorum</name>
    <dbReference type="NCBI Taxonomy" id="1635173"/>
    <lineage>
        <taxon>Bacteria</taxon>
        <taxon>Pseudomonadati</taxon>
        <taxon>Bacteroidota</taxon>
        <taxon>Flavobacteriia</taxon>
        <taxon>Flavobacteriales</taxon>
        <taxon>Flavobacteriaceae</taxon>
        <taxon>Tenacibaculum</taxon>
    </lineage>
</organism>
<evidence type="ECO:0000313" key="2">
    <source>
        <dbReference type="Proteomes" id="UP000194221"/>
    </source>
</evidence>
<dbReference type="STRING" id="1635173.WH52_10840"/>
<comment type="caution">
    <text evidence="1">The sequence shown here is derived from an EMBL/GenBank/DDBJ whole genome shotgun (WGS) entry which is preliminary data.</text>
</comment>
<dbReference type="AlphaFoldDB" id="A0A1Y2PAU5"/>
<proteinExistence type="predicted"/>
<dbReference type="RefSeq" id="WP_086030978.1">
    <property type="nucleotide sequence ID" value="NZ_LAPZ01000009.1"/>
</dbReference>
<evidence type="ECO:0008006" key="3">
    <source>
        <dbReference type="Google" id="ProtNLM"/>
    </source>
</evidence>
<protein>
    <recommendedName>
        <fullName evidence="3">Cupin</fullName>
    </recommendedName>
</protein>
<evidence type="ECO:0000313" key="1">
    <source>
        <dbReference type="EMBL" id="OSY87586.1"/>
    </source>
</evidence>
<dbReference type="InterPro" id="IPR011051">
    <property type="entry name" value="RmlC_Cupin_sf"/>
</dbReference>
<sequence>MKKQVISQANDWSQWTPELKEALKDSTNNTQVGEKMVYENSEFRVWSIHLPAGQSLPFHKHANRYFWTAMNVGKSRSYYNDGSVVDTEYEIGDTKYFGDLNGENFFIHNLENIGDTMLIYTTVEFLN</sequence>
<reference evidence="1 2" key="1">
    <citation type="submission" date="2015-03" db="EMBL/GenBank/DDBJ databases">
        <title>Genome sequence of Tenacibaculum sp. S2-2, isolated from intestinal microbiota of sea cucumber, Apostichopus japonicas.</title>
        <authorList>
            <person name="Shao Z."/>
            <person name="Wang L."/>
            <person name="Li X."/>
        </authorList>
    </citation>
    <scope>NUCLEOTIDE SEQUENCE [LARGE SCALE GENOMIC DNA]</scope>
    <source>
        <strain evidence="1 2">S2-2</strain>
    </source>
</reference>
<accession>A0A1Y2PAU5</accession>